<dbReference type="EMBL" id="FXZK01000001">
    <property type="protein sequence ID" value="SMY06375.1"/>
    <property type="molecule type" value="Genomic_DNA"/>
</dbReference>
<gene>
    <name evidence="13" type="primary">merA</name>
    <name evidence="13" type="ORF">LOM8899_00499</name>
</gene>
<dbReference type="PRINTS" id="PR00368">
    <property type="entry name" value="FADPNR"/>
</dbReference>
<feature type="binding site" evidence="8">
    <location>
        <position position="304"/>
    </location>
    <ligand>
        <name>FAD</name>
        <dbReference type="ChEBI" id="CHEBI:57692"/>
    </ligand>
</feature>
<keyword evidence="4" id="KW-0521">NADP</keyword>
<evidence type="ECO:0000256" key="10">
    <source>
        <dbReference type="RuleBase" id="RU003691"/>
    </source>
</evidence>
<dbReference type="FunFam" id="3.30.390.30:FF:000001">
    <property type="entry name" value="Dihydrolipoyl dehydrogenase"/>
    <property type="match status" value="1"/>
</dbReference>
<evidence type="ECO:0000259" key="12">
    <source>
        <dbReference type="Pfam" id="PF07992"/>
    </source>
</evidence>
<feature type="domain" description="FAD/NAD(P)-binding" evidence="12">
    <location>
        <begin position="7"/>
        <end position="318"/>
    </location>
</feature>
<dbReference type="EC" id="1.16.1.1" evidence="13"/>
<dbReference type="InterPro" id="IPR023753">
    <property type="entry name" value="FAD/NAD-binding_dom"/>
</dbReference>
<dbReference type="Pfam" id="PF07992">
    <property type="entry name" value="Pyr_redox_2"/>
    <property type="match status" value="1"/>
</dbReference>
<dbReference type="GO" id="GO:0050660">
    <property type="term" value="F:flavin adenine dinucleotide binding"/>
    <property type="evidence" value="ECO:0007669"/>
    <property type="project" value="TreeGrafter"/>
</dbReference>
<evidence type="ECO:0000313" key="13">
    <source>
        <dbReference type="EMBL" id="SMY06375.1"/>
    </source>
</evidence>
<dbReference type="SUPFAM" id="SSF51905">
    <property type="entry name" value="FAD/NAD(P)-binding domain"/>
    <property type="match status" value="1"/>
</dbReference>
<dbReference type="InterPro" id="IPR004099">
    <property type="entry name" value="Pyr_nucl-diS_OxRdtase_dimer"/>
</dbReference>
<evidence type="ECO:0000259" key="11">
    <source>
        <dbReference type="Pfam" id="PF02852"/>
    </source>
</evidence>
<evidence type="ECO:0000256" key="1">
    <source>
        <dbReference type="ARBA" id="ARBA00007532"/>
    </source>
</evidence>
<keyword evidence="8" id="KW-0520">NAD</keyword>
<feature type="binding site" evidence="8">
    <location>
        <position position="52"/>
    </location>
    <ligand>
        <name>FAD</name>
        <dbReference type="ChEBI" id="CHEBI:57692"/>
    </ligand>
</feature>
<dbReference type="PANTHER" id="PTHR43014:SF2">
    <property type="entry name" value="MERCURIC REDUCTASE"/>
    <property type="match status" value="1"/>
</dbReference>
<comment type="cofactor">
    <cofactor evidence="8">
        <name>FAD</name>
        <dbReference type="ChEBI" id="CHEBI:57692"/>
    </cofactor>
    <text evidence="8">Binds 1 FAD per subunit.</text>
</comment>
<evidence type="ECO:0000256" key="2">
    <source>
        <dbReference type="ARBA" id="ARBA00022630"/>
    </source>
</evidence>
<dbReference type="Pfam" id="PF02852">
    <property type="entry name" value="Pyr_redox_dim"/>
    <property type="match status" value="1"/>
</dbReference>
<feature type="domain" description="Pyridine nucleotide-disulphide oxidoreductase dimerisation" evidence="11">
    <location>
        <begin position="339"/>
        <end position="446"/>
    </location>
</feature>
<dbReference type="SUPFAM" id="SSF55424">
    <property type="entry name" value="FAD/NAD-linked reductases, dimerisation (C-terminal) domain"/>
    <property type="match status" value="1"/>
</dbReference>
<dbReference type="Proteomes" id="UP000201613">
    <property type="component" value="Unassembled WGS sequence"/>
</dbReference>
<keyword evidence="14" id="KW-1185">Reference proteome</keyword>
<dbReference type="PIRSF" id="PIRSF000350">
    <property type="entry name" value="Mercury_reductase_MerA"/>
    <property type="match status" value="1"/>
</dbReference>
<keyword evidence="2 10" id="KW-0285">Flavoprotein</keyword>
<feature type="binding site" evidence="8">
    <location>
        <begin position="177"/>
        <end position="184"/>
    </location>
    <ligand>
        <name>NAD(+)</name>
        <dbReference type="ChEBI" id="CHEBI:57540"/>
    </ligand>
</feature>
<name>A0A238LAC9_9RHOB</name>
<feature type="disulfide bond" description="Redox-active" evidence="9">
    <location>
        <begin position="43"/>
        <end position="48"/>
    </location>
</feature>
<comment type="similarity">
    <text evidence="1 10">Belongs to the class-I pyridine nucleotide-disulfide oxidoreductase family.</text>
</comment>
<protein>
    <submittedName>
        <fullName evidence="13">Mercuric reductase</fullName>
        <ecNumber evidence="13">1.16.1.1</ecNumber>
    </submittedName>
</protein>
<dbReference type="Gene3D" id="3.30.390.30">
    <property type="match status" value="1"/>
</dbReference>
<dbReference type="GO" id="GO:0016668">
    <property type="term" value="F:oxidoreductase activity, acting on a sulfur group of donors, NAD(P) as acceptor"/>
    <property type="evidence" value="ECO:0007669"/>
    <property type="project" value="InterPro"/>
</dbReference>
<evidence type="ECO:0000256" key="8">
    <source>
        <dbReference type="PIRSR" id="PIRSR000350-3"/>
    </source>
</evidence>
<evidence type="ECO:0000256" key="6">
    <source>
        <dbReference type="ARBA" id="ARBA00023157"/>
    </source>
</evidence>
<dbReference type="PANTHER" id="PTHR43014">
    <property type="entry name" value="MERCURIC REDUCTASE"/>
    <property type="match status" value="1"/>
</dbReference>
<keyword evidence="3 8" id="KW-0274">FAD</keyword>
<dbReference type="PROSITE" id="PS00076">
    <property type="entry name" value="PYRIDINE_REDOX_1"/>
    <property type="match status" value="1"/>
</dbReference>
<dbReference type="InterPro" id="IPR012999">
    <property type="entry name" value="Pyr_OxRdtase_I_AS"/>
</dbReference>
<feature type="binding site" evidence="8">
    <location>
        <position position="263"/>
    </location>
    <ligand>
        <name>NAD(+)</name>
        <dbReference type="ChEBI" id="CHEBI:57540"/>
    </ligand>
</feature>
<reference evidence="13 14" key="1">
    <citation type="submission" date="2017-05" db="EMBL/GenBank/DDBJ databases">
        <authorList>
            <person name="Song R."/>
            <person name="Chenine A.L."/>
            <person name="Ruprecht R.M."/>
        </authorList>
    </citation>
    <scope>NUCLEOTIDE SEQUENCE [LARGE SCALE GENOMIC DNA]</scope>
    <source>
        <strain evidence="13 14">CECT 8899</strain>
    </source>
</reference>
<sequence length="473" mass="49881">MPRIETDICIIGAGSGGLSVAAGAAQMGAKVVLIEGHKMGGDCLNYGCIPSKALIASAKQAYAVGHGAKFGVANEDADVDYAAAKDHVHNVIETIAPVDSQERFEGFGITVLRDFARFISKTEVQAGDTTIKARRIVIATGSGPFVPPIDGLDDVTVHTNETIFDLRDRPEHLIVVGGGPIGMEMAQAHLRLGSKVTVIEGDKALGKDDPETAGIVLDRLRAEGVEIVEGAQAEKVSGSKDGPVTVHTSQGDFTGSHLLMAVGRKVNLDKLDLETGGVAYTRGGVKVDAGLRSTTNKAVYAVGDAAGGLQFTHVAGYHAGVIIRSMLFGLPAKAKTSHIPWSTYTDPELAQVGLTEAQAKKKHGAALQVIRTEMHHSDRAQTEAKTTGLVKVMVVKGRPVGASIAGPQAGELIGMWAMAIANNLKMSAISNTVLPYPTLNEINKRAAGAYFSPKLFDSVWVKRVVRTVQRFLP</sequence>
<feature type="binding site" evidence="8">
    <location>
        <begin position="140"/>
        <end position="142"/>
    </location>
    <ligand>
        <name>FAD</name>
        <dbReference type="ChEBI" id="CHEBI:57692"/>
    </ligand>
</feature>
<evidence type="ECO:0000256" key="3">
    <source>
        <dbReference type="ARBA" id="ARBA00022827"/>
    </source>
</evidence>
<keyword evidence="6" id="KW-1015">Disulfide bond</keyword>
<dbReference type="InterPro" id="IPR036188">
    <property type="entry name" value="FAD/NAD-bd_sf"/>
</dbReference>
<evidence type="ECO:0000256" key="4">
    <source>
        <dbReference type="ARBA" id="ARBA00022857"/>
    </source>
</evidence>
<feature type="binding site" evidence="8">
    <location>
        <position position="200"/>
    </location>
    <ligand>
        <name>NAD(+)</name>
        <dbReference type="ChEBI" id="CHEBI:57540"/>
    </ligand>
</feature>
<proteinExistence type="inferred from homology"/>
<dbReference type="Gene3D" id="3.50.50.60">
    <property type="entry name" value="FAD/NAD(P)-binding domain"/>
    <property type="match status" value="2"/>
</dbReference>
<evidence type="ECO:0000256" key="9">
    <source>
        <dbReference type="PIRSR" id="PIRSR000350-4"/>
    </source>
</evidence>
<dbReference type="AlphaFoldDB" id="A0A238LAC9"/>
<dbReference type="GO" id="GO:0003955">
    <property type="term" value="F:NAD(P)H dehydrogenase (quinone) activity"/>
    <property type="evidence" value="ECO:0007669"/>
    <property type="project" value="TreeGrafter"/>
</dbReference>
<dbReference type="RefSeq" id="WP_093990559.1">
    <property type="nucleotide sequence ID" value="NZ_FXZK01000001.1"/>
</dbReference>
<keyword evidence="5 10" id="KW-0560">Oxidoreductase</keyword>
<dbReference type="GO" id="GO:0016152">
    <property type="term" value="F:mercury (II) reductase (NADP+) activity"/>
    <property type="evidence" value="ECO:0007669"/>
    <property type="project" value="UniProtKB-EC"/>
</dbReference>
<dbReference type="PRINTS" id="PR00411">
    <property type="entry name" value="PNDRDTASEI"/>
</dbReference>
<dbReference type="OrthoDB" id="9776382at2"/>
<keyword evidence="7 10" id="KW-0676">Redox-active center</keyword>
<dbReference type="InterPro" id="IPR016156">
    <property type="entry name" value="FAD/NAD-linked_Rdtase_dimer_sf"/>
</dbReference>
<dbReference type="InterPro" id="IPR001100">
    <property type="entry name" value="Pyr_nuc-diS_OxRdtase"/>
</dbReference>
<accession>A0A238LAC9</accession>
<organism evidence="13 14">
    <name type="scientific">Flavimaricola marinus</name>
    <dbReference type="NCBI Taxonomy" id="1819565"/>
    <lineage>
        <taxon>Bacteria</taxon>
        <taxon>Pseudomonadati</taxon>
        <taxon>Pseudomonadota</taxon>
        <taxon>Alphaproteobacteria</taxon>
        <taxon>Rhodobacterales</taxon>
        <taxon>Paracoccaceae</taxon>
        <taxon>Flavimaricola</taxon>
    </lineage>
</organism>
<evidence type="ECO:0000256" key="5">
    <source>
        <dbReference type="ARBA" id="ARBA00023002"/>
    </source>
</evidence>
<keyword evidence="8" id="KW-0547">Nucleotide-binding</keyword>
<evidence type="ECO:0000256" key="7">
    <source>
        <dbReference type="ARBA" id="ARBA00023284"/>
    </source>
</evidence>
<evidence type="ECO:0000313" key="14">
    <source>
        <dbReference type="Proteomes" id="UP000201613"/>
    </source>
</evidence>